<feature type="transmembrane region" description="Helical" evidence="7">
    <location>
        <begin position="290"/>
        <end position="316"/>
    </location>
</feature>
<proteinExistence type="inferred from homology"/>
<dbReference type="CDD" id="cd06261">
    <property type="entry name" value="TM_PBP2"/>
    <property type="match status" value="1"/>
</dbReference>
<dbReference type="Pfam" id="PF00528">
    <property type="entry name" value="BPD_transp_1"/>
    <property type="match status" value="1"/>
</dbReference>
<evidence type="ECO:0000313" key="10">
    <source>
        <dbReference type="Proteomes" id="UP000284219"/>
    </source>
</evidence>
<feature type="transmembrane region" description="Helical" evidence="7">
    <location>
        <begin position="244"/>
        <end position="270"/>
    </location>
</feature>
<evidence type="ECO:0000256" key="2">
    <source>
        <dbReference type="ARBA" id="ARBA00022448"/>
    </source>
</evidence>
<reference evidence="9 10" key="1">
    <citation type="submission" date="2016-08" db="EMBL/GenBank/DDBJ databases">
        <title>Novel Firmicute Genomes.</title>
        <authorList>
            <person name="Poppleton D.I."/>
            <person name="Gribaldo S."/>
        </authorList>
    </citation>
    <scope>NUCLEOTIDE SEQUENCE [LARGE SCALE GENOMIC DNA]</scope>
    <source>
        <strain evidence="9 10">RAOx-1</strain>
    </source>
</reference>
<dbReference type="InterPro" id="IPR000515">
    <property type="entry name" value="MetI-like"/>
</dbReference>
<keyword evidence="4 7" id="KW-0812">Transmembrane</keyword>
<dbReference type="RefSeq" id="WP_120190344.1">
    <property type="nucleotide sequence ID" value="NZ_MCHY01000009.1"/>
</dbReference>
<evidence type="ECO:0000256" key="3">
    <source>
        <dbReference type="ARBA" id="ARBA00022475"/>
    </source>
</evidence>
<comment type="subcellular location">
    <subcellularLocation>
        <location evidence="1 7">Cell membrane</location>
        <topology evidence="1 7">Multi-pass membrane protein</topology>
    </subcellularLocation>
</comment>
<evidence type="ECO:0000313" key="9">
    <source>
        <dbReference type="EMBL" id="RKD22855.1"/>
    </source>
</evidence>
<protein>
    <submittedName>
        <fullName evidence="9">Peptide ABC transporter permease</fullName>
    </submittedName>
</protein>
<feature type="transmembrane region" description="Helical" evidence="7">
    <location>
        <begin position="143"/>
        <end position="162"/>
    </location>
</feature>
<dbReference type="GO" id="GO:0055085">
    <property type="term" value="P:transmembrane transport"/>
    <property type="evidence" value="ECO:0007669"/>
    <property type="project" value="InterPro"/>
</dbReference>
<evidence type="ECO:0000256" key="1">
    <source>
        <dbReference type="ARBA" id="ARBA00004651"/>
    </source>
</evidence>
<evidence type="ECO:0000256" key="4">
    <source>
        <dbReference type="ARBA" id="ARBA00022692"/>
    </source>
</evidence>
<name>A0A419SGI7_9BACL</name>
<dbReference type="OrthoDB" id="24153at2"/>
<evidence type="ECO:0000256" key="6">
    <source>
        <dbReference type="ARBA" id="ARBA00023136"/>
    </source>
</evidence>
<comment type="caution">
    <text evidence="9">The sequence shown here is derived from an EMBL/GenBank/DDBJ whole genome shotgun (WGS) entry which is preliminary data.</text>
</comment>
<dbReference type="PANTHER" id="PTHR43163">
    <property type="entry name" value="DIPEPTIDE TRANSPORT SYSTEM PERMEASE PROTEIN DPPB-RELATED"/>
    <property type="match status" value="1"/>
</dbReference>
<evidence type="ECO:0000259" key="8">
    <source>
        <dbReference type="PROSITE" id="PS50928"/>
    </source>
</evidence>
<sequence length="323" mass="36643">MVSFIVKRFIQSLITLLVVATLIFFMFRLMPGDMTAALIDPSIAKEARDQVIKQYGLDQSIWSQYLIFLQDLLKFDFGQSFYYKRSTLAVLSDKFLATIILMFSSMVVAYGFGVFGGALIAWKRGSFLDLFWTTFALIFRSAPTFWVGLLAIYVFSVTLGWLPHSGIRSPGYDAKHSFDLFFSVDFLRHLLLPTIVTGLFYLATPLLLMRNTMIDVLGEDYIEMARAKGLRERRILFHHAMRNALLPVVTAGALFIGSALGGQVMIEYVFSWPGLGQEMILAAQRHDYPLAQTAFLLMAGLIMMMNVFADIIYAFLDPRITYK</sequence>
<feature type="transmembrane region" description="Helical" evidence="7">
    <location>
        <begin position="12"/>
        <end position="30"/>
    </location>
</feature>
<dbReference type="InterPro" id="IPR045621">
    <property type="entry name" value="BPD_transp_1_N"/>
</dbReference>
<dbReference type="EMBL" id="MCHY01000009">
    <property type="protein sequence ID" value="RKD22855.1"/>
    <property type="molecule type" value="Genomic_DNA"/>
</dbReference>
<dbReference type="InterPro" id="IPR035906">
    <property type="entry name" value="MetI-like_sf"/>
</dbReference>
<keyword evidence="2 7" id="KW-0813">Transport</keyword>
<dbReference type="Proteomes" id="UP000284219">
    <property type="component" value="Unassembled WGS sequence"/>
</dbReference>
<organism evidence="9 10">
    <name type="scientific">Ammoniphilus oxalaticus</name>
    <dbReference type="NCBI Taxonomy" id="66863"/>
    <lineage>
        <taxon>Bacteria</taxon>
        <taxon>Bacillati</taxon>
        <taxon>Bacillota</taxon>
        <taxon>Bacilli</taxon>
        <taxon>Bacillales</taxon>
        <taxon>Paenibacillaceae</taxon>
        <taxon>Aneurinibacillus group</taxon>
        <taxon>Ammoniphilus</taxon>
    </lineage>
</organism>
<dbReference type="Pfam" id="PF19300">
    <property type="entry name" value="BPD_transp_1_N"/>
    <property type="match status" value="1"/>
</dbReference>
<dbReference type="Gene3D" id="1.10.3720.10">
    <property type="entry name" value="MetI-like"/>
    <property type="match status" value="1"/>
</dbReference>
<keyword evidence="3" id="KW-1003">Cell membrane</keyword>
<dbReference type="AlphaFoldDB" id="A0A419SGI7"/>
<dbReference type="SUPFAM" id="SSF161098">
    <property type="entry name" value="MetI-like"/>
    <property type="match status" value="1"/>
</dbReference>
<dbReference type="PROSITE" id="PS50928">
    <property type="entry name" value="ABC_TM1"/>
    <property type="match status" value="1"/>
</dbReference>
<evidence type="ECO:0000256" key="5">
    <source>
        <dbReference type="ARBA" id="ARBA00022989"/>
    </source>
</evidence>
<feature type="transmembrane region" description="Helical" evidence="7">
    <location>
        <begin position="190"/>
        <end position="208"/>
    </location>
</feature>
<keyword evidence="10" id="KW-1185">Reference proteome</keyword>
<feature type="domain" description="ABC transmembrane type-1" evidence="8">
    <location>
        <begin position="95"/>
        <end position="309"/>
    </location>
</feature>
<dbReference type="PANTHER" id="PTHR43163:SF6">
    <property type="entry name" value="DIPEPTIDE TRANSPORT SYSTEM PERMEASE PROTEIN DPPB-RELATED"/>
    <property type="match status" value="1"/>
</dbReference>
<gene>
    <name evidence="9" type="ORF">BEP19_11485</name>
</gene>
<dbReference type="GO" id="GO:0005886">
    <property type="term" value="C:plasma membrane"/>
    <property type="evidence" value="ECO:0007669"/>
    <property type="project" value="UniProtKB-SubCell"/>
</dbReference>
<keyword evidence="5 7" id="KW-1133">Transmembrane helix</keyword>
<comment type="similarity">
    <text evidence="7">Belongs to the binding-protein-dependent transport system permease family.</text>
</comment>
<evidence type="ECO:0000256" key="7">
    <source>
        <dbReference type="RuleBase" id="RU363032"/>
    </source>
</evidence>
<accession>A0A419SGI7</accession>
<keyword evidence="6 7" id="KW-0472">Membrane</keyword>
<feature type="transmembrane region" description="Helical" evidence="7">
    <location>
        <begin position="95"/>
        <end position="122"/>
    </location>
</feature>